<evidence type="ECO:0000256" key="2">
    <source>
        <dbReference type="ARBA" id="ARBA00004496"/>
    </source>
</evidence>
<dbReference type="InterPro" id="IPR032372">
    <property type="entry name" value="Blm10_N"/>
</dbReference>
<dbReference type="InterPro" id="IPR035309">
    <property type="entry name" value="PSME4"/>
</dbReference>
<comment type="similarity">
    <text evidence="3">Belongs to the BLM10 family.</text>
</comment>
<keyword evidence="7" id="KW-0234">DNA repair</keyword>
<protein>
    <submittedName>
        <fullName evidence="13">Uncharacterized protein</fullName>
    </submittedName>
</protein>
<reference evidence="13 14" key="1">
    <citation type="submission" date="2024-05" db="EMBL/GenBank/DDBJ databases">
        <title>Long read based assembly of the Candida bracarensis genome reveals expanded adhesin content.</title>
        <authorList>
            <person name="Marcet-Houben M."/>
            <person name="Ksiezopolska E."/>
            <person name="Gabaldon T."/>
        </authorList>
    </citation>
    <scope>NUCLEOTIDE SEQUENCE [LARGE SCALE GENOMIC DNA]</scope>
    <source>
        <strain evidence="13 14">CBM6</strain>
    </source>
</reference>
<name>A0ABR4NLN3_9SACH</name>
<comment type="subcellular location">
    <subcellularLocation>
        <location evidence="2">Cytoplasm</location>
    </subcellularLocation>
    <subcellularLocation>
        <location evidence="1">Nucleus</location>
    </subcellularLocation>
</comment>
<proteinExistence type="inferred from homology"/>
<dbReference type="InterPro" id="IPR016024">
    <property type="entry name" value="ARM-type_fold"/>
</dbReference>
<keyword evidence="8" id="KW-0539">Nucleus</keyword>
<dbReference type="Proteomes" id="UP001623330">
    <property type="component" value="Unassembled WGS sequence"/>
</dbReference>
<accession>A0ABR4NLN3</accession>
<feature type="domain" description="Proteasome activator complex subunit 4 C-terminal" evidence="9">
    <location>
        <begin position="2046"/>
        <end position="2133"/>
    </location>
</feature>
<dbReference type="Pfam" id="PF23096">
    <property type="entry name" value="HEAT_PSME4"/>
    <property type="match status" value="1"/>
</dbReference>
<dbReference type="PANTHER" id="PTHR32170:SF3">
    <property type="entry name" value="PROTEASOME ACTIVATOR COMPLEX SUBUNIT 4"/>
    <property type="match status" value="1"/>
</dbReference>
<keyword evidence="6" id="KW-0227">DNA damage</keyword>
<feature type="domain" description="Proteasome activator complex subunit 4-like HEAT repeat-like" evidence="12">
    <location>
        <begin position="1547"/>
        <end position="1757"/>
    </location>
</feature>
<dbReference type="PANTHER" id="PTHR32170">
    <property type="entry name" value="PROTEASOME ACTIVATOR COMPLEX SUBUNIT 4"/>
    <property type="match status" value="1"/>
</dbReference>
<dbReference type="EMBL" id="JBEVYD010000013">
    <property type="protein sequence ID" value="KAL3228485.1"/>
    <property type="molecule type" value="Genomic_DNA"/>
</dbReference>
<evidence type="ECO:0000313" key="13">
    <source>
        <dbReference type="EMBL" id="KAL3228485.1"/>
    </source>
</evidence>
<dbReference type="Pfam" id="PF11919">
    <property type="entry name" value="PSME4_C"/>
    <property type="match status" value="1"/>
</dbReference>
<feature type="domain" description="Proteasome activator Blm10 middle HEAT repeats region" evidence="10">
    <location>
        <begin position="509"/>
        <end position="1024"/>
    </location>
</feature>
<evidence type="ECO:0000259" key="10">
    <source>
        <dbReference type="Pfam" id="PF16507"/>
    </source>
</evidence>
<evidence type="ECO:0000259" key="11">
    <source>
        <dbReference type="Pfam" id="PF16547"/>
    </source>
</evidence>
<evidence type="ECO:0000313" key="14">
    <source>
        <dbReference type="Proteomes" id="UP001623330"/>
    </source>
</evidence>
<dbReference type="Gene3D" id="1.10.287.2210">
    <property type="match status" value="1"/>
</dbReference>
<sequence length="2133" mass="244167">MDLRDIHAPVPSRRRALAEMRIMGPARPASGGDVPKGKSPRMLAVATAGALRARSETPTGVSSHGADSSGEDVLMGPRLRAYGLDYVEDEALHRENLYDAESRWYSRKVRPKFVVADQLPYKIESHLDQARYLCHVIVNLYIAVSSLDIEGLISISSKDLSQFKNAVDDLAMKTDMFRLSAGGGSHTHPAHEEDQGYTTDQLDEDDVQGEYYGDSTYMDIDRPDSGKITASSATIININHWTNELKNCLQFDFPVSLRKSLAQVYYYISLCQGQKINRKMHVDMFEALVETDDQGTDFSVLLKDQGLVLDHEVLYSFLWEFLPYPDSDYGRYDLGTKEDLQLFRMLLRLSISARPFFDEKDDSILHNIMDKILSSLAPSTMSSILPILSSSVPLHYHNSVKITDYFSFCFSLWGSVSANVAVDTHMYDFVGMISEDAHVRLLKEDGSSRTEFIKFEKFGIFTEDQLNFMFNRLQGHLRTDGQIHSYSRTARPFIHSINGKYADDFFFKLNELTNAIETFVHPSNSGFWTKPIAKFTHSFVKMYHARWKEETGAEVTKEFCLTPYCHEKLLETIVDVINIGSQNKSIEVANYYISSLAYLLDLKPKNAYLIYNKIINDLNDALAGEYVNSRHRIISSLKQFTRTARYMVEDKLYRIHVTNILSNLIAKIDANDIELTGQVINALVTVFAFTPIKNLVKKNEYITFESTTLPFLSEHYFQLNNNKAPTFEDSEELLLNAFRASTTIFENIIRLYVSKIFELVDIDLEGSVVTKINQTTIIMQEAMDDEMFRDFYKIYQERFWAGDYVTEPNANYELVTIPLAAFIRRDSSLAKDLVPMLIHRAKEQVEKGAGSLRHSTEIQTRDVKLVLYLTALNDVLRQTHEVVESLSSVLMDFMDYIYETITNPPIDVLTSILLHSIIFTLTATEVTDTRMFPETSTIPSEERWGGLQFSDKKYDDENMQIRWHTPGESEITLAISFMEKYSSLAISTIENIIKSKSLQKGYGDEIEKALLILTHCLSGASLLFDPDFNKNKLDETQNLSYHDMLLLLKQVRESNCDSEELDIDLEQIRSDKGDDEYMHLKESDDEKTEGSDEIEIKDPDTELIIDDLSSEAPSGVSTPVPGSHNGFISSISPGVTFRELDIFQYNYHFGSSMSSKFKHPAYFKVHKIRSKIGIAFHKSLKFLLNNAENNTYMFQILLHSIKVWFTDVGQETVFNEDPTAFIDLDFLENIQYIAHLEEPYTRTCLAVRADTFHQNRVLLHSTNRRPSRLEVQLLRDVLDLAMSAYPDIHKPAQGTMVHCMKQIIGSYSIIIRKLLSEMEELINKGDYKKLIVLLKILMIKKINKKLMTDYKNMETLLIVLCKCLKIDEHDVGPAAEHIMGDIVNGLKIPSSVCEIDPRATIPISPPDSNINIQVEAVKFAKDKKRDEYFEILNHLQSSMVTVLKEDTNHSWKVACVIAKVITKLQSSIELPPSLECMEIVLEQLRLQHPKVTHLVVKSIISMCNRILSMSDYEYDIQNSYRVGFLPKHMTKIDTSVANYSRTFSEEMSKFDDQEYFIESKCFVGWLSWGAEMYVVKTGKVSIDLKESDSEILKHIGGLITKEILSDLCRDFVEDNATKNVFSSSNVTFFIVMQLLISNNYTKFTTSDLCELCSRYYITDDKASMIMSAEIFGALISASKYMTKEDIKVRDDFLNKFLPECLDRDLNHDAFEVWSTITWWIPAVVDIRRCEPFYRHFSDLSNVFEQESASHQSYRIYMWRGILMALEYRMPKICDKFEALPFDHHYDQVRSAIGKLFSTIIQNTSHPGYESPHELLNQNIDTTDGLYLQLKKIPSFIDLKIKELFTEVLVEASRISKDTTPQQMLKTRYYYLSSTLMYWMTEMLRGPNKVLLVPYLVGQVVPFLASLMKNKEMCYLAGIDPAKVFMKLAFIPIGNRLLGTVVDIICNEKLLTSTNQVKLQLAFVQHFLSLQLLQLTEHEKDKILRFIVGHLYNTQSIEIRMKASEVLSGIIHNMGQSKQVDSLVQEFDRELGSHSSAEKKKLSKTDVHIHGCVLGLSAVVAAFPYAFPLPQWIPQQLSVLSSWARTPGMAGTAAKETISNFKKVRADTWLFDRQQFSYEQLEDLEGVLWKSYYA</sequence>
<comment type="caution">
    <text evidence="13">The sequence shown here is derived from an EMBL/GenBank/DDBJ whole genome shotgun (WGS) entry which is preliminary data.</text>
</comment>
<dbReference type="SUPFAM" id="SSF48371">
    <property type="entry name" value="ARM repeat"/>
    <property type="match status" value="2"/>
</dbReference>
<evidence type="ECO:0000256" key="1">
    <source>
        <dbReference type="ARBA" id="ARBA00004123"/>
    </source>
</evidence>
<dbReference type="InterPro" id="IPR032430">
    <property type="entry name" value="Blm10_mid"/>
</dbReference>
<evidence type="ECO:0000256" key="7">
    <source>
        <dbReference type="ARBA" id="ARBA00023204"/>
    </source>
</evidence>
<keyword evidence="14" id="KW-1185">Reference proteome</keyword>
<evidence type="ECO:0000259" key="12">
    <source>
        <dbReference type="Pfam" id="PF23096"/>
    </source>
</evidence>
<dbReference type="Pfam" id="PF16547">
    <property type="entry name" value="BLM10_N"/>
    <property type="match status" value="1"/>
</dbReference>
<evidence type="ECO:0000256" key="5">
    <source>
        <dbReference type="ARBA" id="ARBA00022737"/>
    </source>
</evidence>
<keyword evidence="4" id="KW-0963">Cytoplasm</keyword>
<evidence type="ECO:0000256" key="6">
    <source>
        <dbReference type="ARBA" id="ARBA00022763"/>
    </source>
</evidence>
<evidence type="ECO:0000256" key="3">
    <source>
        <dbReference type="ARBA" id="ARBA00005739"/>
    </source>
</evidence>
<keyword evidence="5" id="KW-0677">Repeat</keyword>
<evidence type="ECO:0000256" key="8">
    <source>
        <dbReference type="ARBA" id="ARBA00023242"/>
    </source>
</evidence>
<gene>
    <name evidence="13" type="ORF">RNJ44_02430</name>
</gene>
<feature type="domain" description="Proteasome activator Blm10 N-terminal" evidence="11">
    <location>
        <begin position="78"/>
        <end position="152"/>
    </location>
</feature>
<dbReference type="Pfam" id="PF16507">
    <property type="entry name" value="HEAT_PSME4_mid"/>
    <property type="match status" value="1"/>
</dbReference>
<evidence type="ECO:0000256" key="4">
    <source>
        <dbReference type="ARBA" id="ARBA00022490"/>
    </source>
</evidence>
<dbReference type="InterPro" id="IPR055455">
    <property type="entry name" value="HEAT_PSME4"/>
</dbReference>
<evidence type="ECO:0000259" key="9">
    <source>
        <dbReference type="Pfam" id="PF11919"/>
    </source>
</evidence>
<dbReference type="InterPro" id="IPR021843">
    <property type="entry name" value="PSME4_C"/>
</dbReference>
<organism evidence="13 14">
    <name type="scientific">Nakaseomyces bracarensis</name>
    <dbReference type="NCBI Taxonomy" id="273131"/>
    <lineage>
        <taxon>Eukaryota</taxon>
        <taxon>Fungi</taxon>
        <taxon>Dikarya</taxon>
        <taxon>Ascomycota</taxon>
        <taxon>Saccharomycotina</taxon>
        <taxon>Saccharomycetes</taxon>
        <taxon>Saccharomycetales</taxon>
        <taxon>Saccharomycetaceae</taxon>
        <taxon>Nakaseomyces</taxon>
    </lineage>
</organism>